<dbReference type="CDD" id="cd17546">
    <property type="entry name" value="REC_hyHK_CKI1_RcsC-like"/>
    <property type="match status" value="2"/>
</dbReference>
<dbReference type="InterPro" id="IPR011009">
    <property type="entry name" value="Kinase-like_dom_sf"/>
</dbReference>
<dbReference type="PANTHER" id="PTHR43642:SF1">
    <property type="entry name" value="HYBRID SIGNAL TRANSDUCTION HISTIDINE KINASE G"/>
    <property type="match status" value="1"/>
</dbReference>
<dbReference type="Pfam" id="PF01590">
    <property type="entry name" value="GAF"/>
    <property type="match status" value="1"/>
</dbReference>
<dbReference type="Pfam" id="PF00072">
    <property type="entry name" value="Response_reg"/>
    <property type="match status" value="2"/>
</dbReference>
<dbReference type="KEGG" id="ome:OLMES_4953"/>
<dbReference type="SUPFAM" id="SSF55874">
    <property type="entry name" value="ATPase domain of HSP90 chaperone/DNA topoisomerase II/histidine kinase"/>
    <property type="match status" value="1"/>
</dbReference>
<dbReference type="Proteomes" id="UP000196027">
    <property type="component" value="Chromosome"/>
</dbReference>
<dbReference type="CDD" id="cd16922">
    <property type="entry name" value="HATPase_EvgS-ArcB-TorS-like"/>
    <property type="match status" value="1"/>
</dbReference>
<dbReference type="InterPro" id="IPR036641">
    <property type="entry name" value="HPT_dom_sf"/>
</dbReference>
<dbReference type="SUPFAM" id="SSF52172">
    <property type="entry name" value="CheY-like"/>
    <property type="match status" value="2"/>
</dbReference>
<dbReference type="PRINTS" id="PR00344">
    <property type="entry name" value="BCTRLSENSOR"/>
</dbReference>
<keyword evidence="5" id="KW-0547">Nucleotide-binding</keyword>
<reference evidence="17 18" key="1">
    <citation type="submission" date="2017-05" db="EMBL/GenBank/DDBJ databases">
        <title>Genomic insights into alkan degradation activity of Oleiphilus messinensis.</title>
        <authorList>
            <person name="Kozyavkin S.A."/>
            <person name="Slesarev A.I."/>
            <person name="Golyshin P.N."/>
            <person name="Korzhenkov A."/>
            <person name="Golyshina O.N."/>
            <person name="Toshchakov S.V."/>
        </authorList>
    </citation>
    <scope>NUCLEOTIDE SEQUENCE [LARGE SCALE GENOMIC DNA]</scope>
    <source>
        <strain evidence="17 18">ME102</strain>
    </source>
</reference>
<dbReference type="SMART" id="SM00387">
    <property type="entry name" value="HATPase_c"/>
    <property type="match status" value="1"/>
</dbReference>
<evidence type="ECO:0000256" key="6">
    <source>
        <dbReference type="ARBA" id="ARBA00022777"/>
    </source>
</evidence>
<dbReference type="Gene3D" id="3.40.50.2300">
    <property type="match status" value="2"/>
</dbReference>
<dbReference type="InterPro" id="IPR011006">
    <property type="entry name" value="CheY-like_superfamily"/>
</dbReference>
<dbReference type="FunFam" id="1.10.287.130:FF:000002">
    <property type="entry name" value="Two-component osmosensing histidine kinase"/>
    <property type="match status" value="1"/>
</dbReference>
<keyword evidence="18" id="KW-1185">Reference proteome</keyword>
<dbReference type="EMBL" id="CP021425">
    <property type="protein sequence ID" value="ARU58941.1"/>
    <property type="molecule type" value="Genomic_DNA"/>
</dbReference>
<dbReference type="InterPro" id="IPR005467">
    <property type="entry name" value="His_kinase_dom"/>
</dbReference>
<evidence type="ECO:0000313" key="17">
    <source>
        <dbReference type="EMBL" id="ARU58941.1"/>
    </source>
</evidence>
<dbReference type="RefSeq" id="WP_087463663.1">
    <property type="nucleotide sequence ID" value="NZ_CP021425.1"/>
</dbReference>
<dbReference type="SUPFAM" id="SSF47226">
    <property type="entry name" value="Histidine-containing phosphotransfer domain, HPT domain"/>
    <property type="match status" value="1"/>
</dbReference>
<dbReference type="InterPro" id="IPR003018">
    <property type="entry name" value="GAF"/>
</dbReference>
<feature type="modified residue" description="Phosphohistidine" evidence="11">
    <location>
        <position position="2114"/>
    </location>
</feature>
<comment type="subunit">
    <text evidence="9">At low DSF concentrations, interacts with RpfF.</text>
</comment>
<dbReference type="InterPro" id="IPR053159">
    <property type="entry name" value="Hybrid_Histidine_Kinase"/>
</dbReference>
<keyword evidence="7" id="KW-0067">ATP-binding</keyword>
<dbReference type="InterPro" id="IPR036890">
    <property type="entry name" value="HATPase_C_sf"/>
</dbReference>
<keyword evidence="8" id="KW-0902">Two-component regulatory system</keyword>
<organism evidence="17 18">
    <name type="scientific">Oleiphilus messinensis</name>
    <dbReference type="NCBI Taxonomy" id="141451"/>
    <lineage>
        <taxon>Bacteria</taxon>
        <taxon>Pseudomonadati</taxon>
        <taxon>Pseudomonadota</taxon>
        <taxon>Gammaproteobacteria</taxon>
        <taxon>Oceanospirillales</taxon>
        <taxon>Oleiphilaceae</taxon>
        <taxon>Oleiphilus</taxon>
    </lineage>
</organism>
<feature type="modified residue" description="4-aspartylphosphate" evidence="12">
    <location>
        <position position="1961"/>
    </location>
</feature>
<dbReference type="InterPro" id="IPR036097">
    <property type="entry name" value="HisK_dim/P_sf"/>
</dbReference>
<keyword evidence="4 17" id="KW-0808">Transferase</keyword>
<dbReference type="InterPro" id="IPR001789">
    <property type="entry name" value="Sig_transdc_resp-reg_receiver"/>
</dbReference>
<keyword evidence="3 12" id="KW-0597">Phosphoprotein</keyword>
<dbReference type="Gene3D" id="1.20.120.160">
    <property type="entry name" value="HPT domain"/>
    <property type="match status" value="1"/>
</dbReference>
<dbReference type="CDD" id="cd00088">
    <property type="entry name" value="HPT"/>
    <property type="match status" value="1"/>
</dbReference>
<dbReference type="CDD" id="cd00082">
    <property type="entry name" value="HisKA"/>
    <property type="match status" value="1"/>
</dbReference>
<sequence length="2249" mass="252493">MPTILNYDISEQLFESKHARVYRATDQINGRSVILKVLNHDFPGQEDLARYRNEYEITRQLTACNAVVKVLSLEPYQNTLVLVKEDIGAKDLAAWIADESFDLATHLSIAIQASKALECIHKARIVHKDINPSNLVWQPEDNRLNVIDFGIASRIAREHHSFLHQNQIDGTLAYIAPEQTGRLNRTVDYRADLYSLGVTLYQLFTGTLPFQGIDGIELVHAHIALTPLEPHYVNPNIPLPVSQIITRLMAKMPDARYQSAAGLCYDLQHCHEQLAATGQIMPFALGEQDFSEDFIIPEQLYGRENEVRAIVDAFDRVSRGEKELIMIAGYSGTGKSALVHEVHRPLTEKHGLFISGKFDQYERDNPYFAWTSTIREFVRYVLKEQEEALADWKAKILNGVGGAMAGVVTNLVPELELIIGTQPEPAELAGEQALNRFNLALNAFVKSIATEDHPLVIFIDDWQWADSASMNLLRYIMSDIESRYLLVIGAYRDNEVGSSHPFHLTLEELQKRSGSLNEVRVENLALEDVSALVEDTLGESELVAPLVQLIFEKTQGNAFFVIQFLTNLFKEELVHFSPESRCWLADLDKIKTLSITDNVVELMAYKLRKFDPDTRRALEYAACIGNQFDLTTLAVIMNIGTQQVAQYLEPAIIEGVIKPLSNRYRLAQVDASCDLVSYQFIHDRIQQAAYSLLEGQNISEIHLNIARILMEKFAGEQLHRRVFDIAKHYNLVESAYSDEQHRENVLQVNLLAGKRAKEATAYQPALHYFQSAIAALPNQYWQLESEVASELLLLAAEVAYLSKEYDLMEGWLDELLANLQDLPRKIQAYAIRLQAYTAQTRLPEAVKISLEALRLLGFSLPEQPSDLDVMAKLMKTKLMLRGRSTESLRGLPEMTDERVALSMNILGLTIPPAYWASPNLVFLVIFQLTRNSVAHGYSPFAGFSFSWWGITECAVLGNIERGYEFGQFGIDLAKQHNLPIHQSQFYWGWIIKNYRDPLRDSIPELNTAYQQSLEIGDFEYASYALNNRLQAQFHCGAPLMQLTQDMAAAQHDLDNFKIVASLNWHGIWHQTALNFLTPQEHPTRLEGEAYSEISKFPEHKNNSDVSSLFLYHCAKLMLCVHFGNVQGASEHALAGRTVLKGGVGMFAVTLFHFYDALVWLDVAENQLGLARRKSLSKANSSLKKIQKWAHHAPQNHQHRYHLICAEKCRMKGEAGAASDHYHKAIEWSREQGFVQDCALIWEKAARHYLARGQKEFAAYHVKQARYYAQKWEAQGKVDYLEFQFREILPMLETKESPSVSVTTHQHLSTGNSSSMSTTTLHDLDLDSILKSSYAITQEIVFEKLVKTLLEITMENAGAQKGILFFRQEEKLQPVAKAEVVQNRIEHAPPEPENPLPHDGEFSHTVFNTVARAGKLVLLDNACQHSDFKTDPYISSTECKSIICLPIHHQSKLIGVLYLENNMMPGAFTQQRVEMLSLLSTHAAISLKNADHYAMLESEVRDRTREIEEKNFALKVANDAKSEFLANMSHEIRTPMNAIIGLSKLALKTDLSTVQLDYQSKILESAEVLLDIINDILDFSKIEAGKMKLESISFNLDKLIERVVNVCSLRAHAKALELVVDMSPGLPKQLIGDPLRLQQILVNLINNAVKFTEVGHVAVQAKESGRFDDQLTIEFRVSDTGIGMSEEQRQRLFQTFTQADVSTTRKYGGTGLGLAISKQLTEMMGGKIRVDSVMGEGAVFTFTTQVQVAGKQPVGKDSITLDNLKILVVDDNEISRVVLAGMLNHYNARIVQAKSGEEAIKLVKAHYDHGAAFDLVIMDWKMPVMDGIEAAKIIKQDSSMVNTPAVLMVSAYDKDEARALSESVGIDGFMEKPVSQATLVDIISRCLSSADIQTRDEQAQGDNITLLDMSGARVLLVEDNAINRQVAIGFLDETGVALDIAENGKVAVDKVAENHYELVLMDIQMPEMDGLTATQKIREMEQGATLPIIAMTAHAMPGEKERSLQAGMNDHITKPIDPDELYHKMAQWIDGSSVQQRKSQRIKSLNTTQENVFLIDRLRDNPQLCVDSALQKMQGKTELYLNLLQDFVKDYSTIREKMQKLWHEKDTESLYRFAHSLKSNAAYVGAEVISKAAEDLENAITANKGVQAKLEVTAELTENLVRNAEPAVKIKANTDARSGFDQQAALGIINRLIPLVEDSNAKAEDLMPALNEICQGSPHQNAAESIADLIDDVEYSEALGRLKQLVAEMQ</sequence>
<evidence type="ECO:0000256" key="12">
    <source>
        <dbReference type="PROSITE-ProRule" id="PRU00169"/>
    </source>
</evidence>
<evidence type="ECO:0000256" key="8">
    <source>
        <dbReference type="ARBA" id="ARBA00023012"/>
    </source>
</evidence>
<dbReference type="SUPFAM" id="SSF56112">
    <property type="entry name" value="Protein kinase-like (PK-like)"/>
    <property type="match status" value="1"/>
</dbReference>
<evidence type="ECO:0000313" key="18">
    <source>
        <dbReference type="Proteomes" id="UP000196027"/>
    </source>
</evidence>
<dbReference type="SMART" id="SM00220">
    <property type="entry name" value="S_TKc"/>
    <property type="match status" value="1"/>
</dbReference>
<evidence type="ECO:0000259" key="14">
    <source>
        <dbReference type="PROSITE" id="PS50109"/>
    </source>
</evidence>
<dbReference type="CDD" id="cd14014">
    <property type="entry name" value="STKc_PknB_like"/>
    <property type="match status" value="1"/>
</dbReference>
<dbReference type="PROSITE" id="PS50894">
    <property type="entry name" value="HPT"/>
    <property type="match status" value="1"/>
</dbReference>
<dbReference type="InterPro" id="IPR029016">
    <property type="entry name" value="GAF-like_dom_sf"/>
</dbReference>
<evidence type="ECO:0000259" key="16">
    <source>
        <dbReference type="PROSITE" id="PS50894"/>
    </source>
</evidence>
<dbReference type="InterPro" id="IPR003594">
    <property type="entry name" value="HATPase_dom"/>
</dbReference>
<dbReference type="InterPro" id="IPR041664">
    <property type="entry name" value="AAA_16"/>
</dbReference>
<dbReference type="FunFam" id="3.30.565.10:FF:000010">
    <property type="entry name" value="Sensor histidine kinase RcsC"/>
    <property type="match status" value="1"/>
</dbReference>
<dbReference type="PROSITE" id="PS50109">
    <property type="entry name" value="HIS_KIN"/>
    <property type="match status" value="1"/>
</dbReference>
<gene>
    <name evidence="17" type="ORF">OLMES_4953</name>
</gene>
<dbReference type="GO" id="GO:0000155">
    <property type="term" value="F:phosphorelay sensor kinase activity"/>
    <property type="evidence" value="ECO:0007669"/>
    <property type="project" value="InterPro"/>
</dbReference>
<dbReference type="SMART" id="SM00388">
    <property type="entry name" value="HisKA"/>
    <property type="match status" value="1"/>
</dbReference>
<dbReference type="PROSITE" id="PS50110">
    <property type="entry name" value="RESPONSE_REGULATORY"/>
    <property type="match status" value="2"/>
</dbReference>
<protein>
    <recommendedName>
        <fullName evidence="10">Sensory/regulatory protein RpfC</fullName>
        <ecNumber evidence="2">2.7.13.3</ecNumber>
    </recommendedName>
</protein>
<evidence type="ECO:0000256" key="4">
    <source>
        <dbReference type="ARBA" id="ARBA00022679"/>
    </source>
</evidence>
<feature type="modified residue" description="4-aspartylphosphate" evidence="12">
    <location>
        <position position="1818"/>
    </location>
</feature>
<comment type="catalytic activity">
    <reaction evidence="1">
        <text>ATP + protein L-histidine = ADP + protein N-phospho-L-histidine.</text>
        <dbReference type="EC" id="2.7.13.3"/>
    </reaction>
</comment>
<feature type="domain" description="Protein kinase" evidence="13">
    <location>
        <begin position="7"/>
        <end position="274"/>
    </location>
</feature>
<dbReference type="Gene3D" id="3.30.565.10">
    <property type="entry name" value="Histidine kinase-like ATPase, C-terminal domain"/>
    <property type="match status" value="1"/>
</dbReference>
<evidence type="ECO:0000259" key="13">
    <source>
        <dbReference type="PROSITE" id="PS50011"/>
    </source>
</evidence>
<evidence type="ECO:0000256" key="5">
    <source>
        <dbReference type="ARBA" id="ARBA00022741"/>
    </source>
</evidence>
<dbReference type="PROSITE" id="PS50011">
    <property type="entry name" value="PROTEIN_KINASE_DOM"/>
    <property type="match status" value="1"/>
</dbReference>
<dbReference type="OrthoDB" id="5555669at2"/>
<dbReference type="Pfam" id="PF02518">
    <property type="entry name" value="HATPase_c"/>
    <property type="match status" value="1"/>
</dbReference>
<dbReference type="Pfam" id="PF00069">
    <property type="entry name" value="Pkinase"/>
    <property type="match status" value="1"/>
</dbReference>
<dbReference type="InterPro" id="IPR027417">
    <property type="entry name" value="P-loop_NTPase"/>
</dbReference>
<keyword evidence="6 17" id="KW-0418">Kinase</keyword>
<dbReference type="SUPFAM" id="SSF52540">
    <property type="entry name" value="P-loop containing nucleoside triphosphate hydrolases"/>
    <property type="match status" value="1"/>
</dbReference>
<name>A0A1Y0IER7_9GAMM</name>
<feature type="domain" description="Response regulatory" evidence="15">
    <location>
        <begin position="1912"/>
        <end position="2028"/>
    </location>
</feature>
<dbReference type="SMART" id="SM00073">
    <property type="entry name" value="HPT"/>
    <property type="match status" value="1"/>
</dbReference>
<evidence type="ECO:0000259" key="15">
    <source>
        <dbReference type="PROSITE" id="PS50110"/>
    </source>
</evidence>
<dbReference type="InterPro" id="IPR004358">
    <property type="entry name" value="Sig_transdc_His_kin-like_C"/>
</dbReference>
<evidence type="ECO:0000256" key="3">
    <source>
        <dbReference type="ARBA" id="ARBA00022553"/>
    </source>
</evidence>
<dbReference type="Pfam" id="PF00512">
    <property type="entry name" value="HisKA"/>
    <property type="match status" value="1"/>
</dbReference>
<evidence type="ECO:0000256" key="7">
    <source>
        <dbReference type="ARBA" id="ARBA00022840"/>
    </source>
</evidence>
<dbReference type="Pfam" id="PF01627">
    <property type="entry name" value="Hpt"/>
    <property type="match status" value="1"/>
</dbReference>
<dbReference type="GO" id="GO:0005524">
    <property type="term" value="F:ATP binding"/>
    <property type="evidence" value="ECO:0007669"/>
    <property type="project" value="UniProtKB-KW"/>
</dbReference>
<dbReference type="Gene3D" id="1.10.287.130">
    <property type="match status" value="1"/>
</dbReference>
<accession>A0A1Y0IER7</accession>
<dbReference type="InterPro" id="IPR003661">
    <property type="entry name" value="HisK_dim/P_dom"/>
</dbReference>
<evidence type="ECO:0000256" key="10">
    <source>
        <dbReference type="ARBA" id="ARBA00068150"/>
    </source>
</evidence>
<proteinExistence type="predicted"/>
<feature type="domain" description="HPt" evidence="16">
    <location>
        <begin position="2075"/>
        <end position="2176"/>
    </location>
</feature>
<feature type="domain" description="Response regulatory" evidence="15">
    <location>
        <begin position="1764"/>
        <end position="1886"/>
    </location>
</feature>
<dbReference type="SMART" id="SM00065">
    <property type="entry name" value="GAF"/>
    <property type="match status" value="1"/>
</dbReference>
<dbReference type="PANTHER" id="PTHR43642">
    <property type="entry name" value="HYBRID SIGNAL TRANSDUCTION HISTIDINE KINASE G"/>
    <property type="match status" value="1"/>
</dbReference>
<dbReference type="SUPFAM" id="SSF55781">
    <property type="entry name" value="GAF domain-like"/>
    <property type="match status" value="1"/>
</dbReference>
<dbReference type="InterPro" id="IPR000719">
    <property type="entry name" value="Prot_kinase_dom"/>
</dbReference>
<dbReference type="Gene3D" id="1.10.510.10">
    <property type="entry name" value="Transferase(Phosphotransferase) domain 1"/>
    <property type="match status" value="1"/>
</dbReference>
<evidence type="ECO:0000256" key="1">
    <source>
        <dbReference type="ARBA" id="ARBA00000085"/>
    </source>
</evidence>
<dbReference type="InterPro" id="IPR008207">
    <property type="entry name" value="Sig_transdc_His_kin_Hpt_dom"/>
</dbReference>
<dbReference type="SUPFAM" id="SSF47384">
    <property type="entry name" value="Homodimeric domain of signal transducing histidine kinase"/>
    <property type="match status" value="1"/>
</dbReference>
<evidence type="ECO:0000256" key="9">
    <source>
        <dbReference type="ARBA" id="ARBA00064003"/>
    </source>
</evidence>
<feature type="domain" description="Histidine kinase" evidence="14">
    <location>
        <begin position="1526"/>
        <end position="1747"/>
    </location>
</feature>
<dbReference type="Gene3D" id="3.40.50.300">
    <property type="entry name" value="P-loop containing nucleotide triphosphate hydrolases"/>
    <property type="match status" value="1"/>
</dbReference>
<evidence type="ECO:0000256" key="2">
    <source>
        <dbReference type="ARBA" id="ARBA00012438"/>
    </source>
</evidence>
<dbReference type="Pfam" id="PF13191">
    <property type="entry name" value="AAA_16"/>
    <property type="match status" value="1"/>
</dbReference>
<dbReference type="EC" id="2.7.13.3" evidence="2"/>
<dbReference type="Gene3D" id="3.30.200.20">
    <property type="entry name" value="Phosphorylase Kinase, domain 1"/>
    <property type="match status" value="1"/>
</dbReference>
<dbReference type="Gene3D" id="3.30.450.40">
    <property type="match status" value="1"/>
</dbReference>
<evidence type="ECO:0000256" key="11">
    <source>
        <dbReference type="PROSITE-ProRule" id="PRU00110"/>
    </source>
</evidence>
<dbReference type="SMART" id="SM00448">
    <property type="entry name" value="REC"/>
    <property type="match status" value="2"/>
</dbReference>